<comment type="catalytic activity">
    <reaction evidence="1">
        <text>Random endo-hydrolysis of N-acetyl-beta-D-glucosaminide (1-&gt;4)-beta-linkages in chitin and chitodextrins.</text>
        <dbReference type="EC" id="3.2.1.14"/>
    </reaction>
</comment>
<dbReference type="OMA" id="WDREDPI"/>
<keyword evidence="6" id="KW-0119">Carbohydrate metabolism</keyword>
<feature type="domain" description="GH18" evidence="10">
    <location>
        <begin position="1"/>
        <end position="352"/>
    </location>
</feature>
<evidence type="ECO:0000256" key="6">
    <source>
        <dbReference type="ARBA" id="ARBA00023277"/>
    </source>
</evidence>
<dbReference type="PROSITE" id="PS51910">
    <property type="entry name" value="GH18_2"/>
    <property type="match status" value="1"/>
</dbReference>
<evidence type="ECO:0000256" key="9">
    <source>
        <dbReference type="RuleBase" id="RU000489"/>
    </source>
</evidence>
<keyword evidence="8" id="KW-0624">Polysaccharide degradation</keyword>
<dbReference type="EMBL" id="CDMC01000035">
    <property type="protein sequence ID" value="CEL11918.1"/>
    <property type="molecule type" value="Genomic_DNA"/>
</dbReference>
<dbReference type="Gene3D" id="3.10.50.10">
    <property type="match status" value="1"/>
</dbReference>
<sequence length="948" mass="107171">MAPEEIPIESLDQVNVAFLYIDPKDYTIINMDGIDGTKMYARLANLKTRNPKAKIWISVGGWTFNDDGAYQSIFTKMAADTSLTHRFAENLIEFMDKYGFDGVDIDWEYPGADDRGGRKEDYTNYPKMMSGLRRALQGSNRYSKKWGLSLTVPTSYWYLRWFDIKMLEMVVDEFNLMAYDLHGTWDREDPIGPYLYAHTNLTEIDDALDLFWRNDISPSKINLGLALMVCLVPKFYGRTFKLSTPLCAKPGCEWKDPGPKGPCTTTAGILSYKEIQDIIADGNLTPVYDEEAGVYYVTYGKGGANWVSFDDAISFRAKTDLANKYGLGGVLIWAIDQDDRYFNALRGVTGRDIPPVADAVDGYGAFALDQCYITNCHESCEAGDILMTRLNEDSSGRGCDGKDHYARSFCCPAVNAPESSNCYWTGGPVNCHGQCAPGEVSMVLDDYGDSKKRCTNGGKKVWCCPATNGQKSIEECALQPHRKACPADKPQEMTTVGDMYRDDWGRVEIRQKFCCPEKPQYDLSTCGWHGDNYYCNDNECPLGQIELFKYSGWHEGLDTSYHGCNKGRKQAFCCDPPLNDGSAFLPVPLENLFPDAKSFPDTYSMTFAETFDHNDDDLSSKAAGLDPNERAFTWVVMVGDVEDVQSFDKRDGSHLELYDCPNTDREDYTVQKAKAVCVGGSKDNNNCEDILLGGVEGTVVRMPSHCGPDQYVRAVRFELTNSTIPGHLRKRHPSAERVYNFHYDYNFHNLRRDGGEVYFRADFSTHVGYWYELVEASHDSPVKRSAENWRELDRRFWSETKQDWRKRFEALLVYGGQGLRKHYEWNECLFEAKAVCGIAEFDSEARVFGEMNTTMDFGTSLIGTLRNFDFQEAFSFWNQEDFSMRMGAKFHARARLYMDSGWMSVGSFSDFGMNVSAGAPGSGPRASIPLTIPSNIPLRTHEIQRLEQ</sequence>
<proteinExistence type="inferred from homology"/>
<keyword evidence="7 9" id="KW-0326">Glycosidase</keyword>
<organism evidence="11 12">
    <name type="scientific">Aspergillus calidoustus</name>
    <dbReference type="NCBI Taxonomy" id="454130"/>
    <lineage>
        <taxon>Eukaryota</taxon>
        <taxon>Fungi</taxon>
        <taxon>Dikarya</taxon>
        <taxon>Ascomycota</taxon>
        <taxon>Pezizomycotina</taxon>
        <taxon>Eurotiomycetes</taxon>
        <taxon>Eurotiomycetidae</taxon>
        <taxon>Eurotiales</taxon>
        <taxon>Aspergillaceae</taxon>
        <taxon>Aspergillus</taxon>
        <taxon>Aspergillus subgen. Nidulantes</taxon>
    </lineage>
</organism>
<dbReference type="InterPro" id="IPR001579">
    <property type="entry name" value="Glyco_hydro_18_chit_AS"/>
</dbReference>
<dbReference type="InterPro" id="IPR001223">
    <property type="entry name" value="Glyco_hydro18_cat"/>
</dbReference>
<keyword evidence="12" id="KW-1185">Reference proteome</keyword>
<keyword evidence="4 9" id="KW-0378">Hydrolase</keyword>
<dbReference type="Proteomes" id="UP000054771">
    <property type="component" value="Unassembled WGS sequence"/>
</dbReference>
<dbReference type="InterPro" id="IPR011583">
    <property type="entry name" value="Chitinase_II/V-like_cat"/>
</dbReference>
<accession>A0A0U5GM41</accession>
<dbReference type="EC" id="3.2.1.14" evidence="3"/>
<protein>
    <recommendedName>
        <fullName evidence="3">chitinase</fullName>
        <ecNumber evidence="3">3.2.1.14</ecNumber>
    </recommendedName>
</protein>
<reference evidence="12" key="1">
    <citation type="journal article" date="2016" name="Genome Announc.">
        <title>Draft genome sequences of fungus Aspergillus calidoustus.</title>
        <authorList>
            <person name="Horn F."/>
            <person name="Linde J."/>
            <person name="Mattern D.J."/>
            <person name="Walther G."/>
            <person name="Guthke R."/>
            <person name="Scherlach K."/>
            <person name="Martin K."/>
            <person name="Brakhage A.A."/>
            <person name="Petzke L."/>
            <person name="Valiante V."/>
        </authorList>
    </citation>
    <scope>NUCLEOTIDE SEQUENCE [LARGE SCALE GENOMIC DNA]</scope>
    <source>
        <strain evidence="12">SF006504</strain>
    </source>
</reference>
<dbReference type="SMART" id="SM00636">
    <property type="entry name" value="Glyco_18"/>
    <property type="match status" value="1"/>
</dbReference>
<evidence type="ECO:0000256" key="3">
    <source>
        <dbReference type="ARBA" id="ARBA00012729"/>
    </source>
</evidence>
<dbReference type="SUPFAM" id="SSF51445">
    <property type="entry name" value="(Trans)glycosidases"/>
    <property type="match status" value="1"/>
</dbReference>
<dbReference type="InterPro" id="IPR050314">
    <property type="entry name" value="Glycosyl_Hydrlase_18"/>
</dbReference>
<dbReference type="GO" id="GO:0006032">
    <property type="term" value="P:chitin catabolic process"/>
    <property type="evidence" value="ECO:0007669"/>
    <property type="project" value="UniProtKB-KW"/>
</dbReference>
<dbReference type="AlphaFoldDB" id="A0A0U5GM41"/>
<dbReference type="PANTHER" id="PTHR11177">
    <property type="entry name" value="CHITINASE"/>
    <property type="match status" value="1"/>
</dbReference>
<gene>
    <name evidence="11" type="ORF">ASPCAL15012</name>
</gene>
<dbReference type="SUPFAM" id="SSF54556">
    <property type="entry name" value="Chitinase insertion domain"/>
    <property type="match status" value="1"/>
</dbReference>
<evidence type="ECO:0000256" key="4">
    <source>
        <dbReference type="ARBA" id="ARBA00022801"/>
    </source>
</evidence>
<dbReference type="GO" id="GO:0008061">
    <property type="term" value="F:chitin binding"/>
    <property type="evidence" value="ECO:0007669"/>
    <property type="project" value="InterPro"/>
</dbReference>
<dbReference type="Gene3D" id="3.20.20.80">
    <property type="entry name" value="Glycosidases"/>
    <property type="match status" value="1"/>
</dbReference>
<evidence type="ECO:0000256" key="8">
    <source>
        <dbReference type="ARBA" id="ARBA00023326"/>
    </source>
</evidence>
<evidence type="ECO:0000313" key="12">
    <source>
        <dbReference type="Proteomes" id="UP000054771"/>
    </source>
</evidence>
<evidence type="ECO:0000256" key="7">
    <source>
        <dbReference type="ARBA" id="ARBA00023295"/>
    </source>
</evidence>
<dbReference type="STRING" id="454130.A0A0U5GM41"/>
<dbReference type="GO" id="GO:0008843">
    <property type="term" value="F:endochitinase activity"/>
    <property type="evidence" value="ECO:0007669"/>
    <property type="project" value="UniProtKB-EC"/>
</dbReference>
<dbReference type="GO" id="GO:0000272">
    <property type="term" value="P:polysaccharide catabolic process"/>
    <property type="evidence" value="ECO:0007669"/>
    <property type="project" value="UniProtKB-KW"/>
</dbReference>
<name>A0A0U5GM41_ASPCI</name>
<evidence type="ECO:0000256" key="5">
    <source>
        <dbReference type="ARBA" id="ARBA00023024"/>
    </source>
</evidence>
<dbReference type="InterPro" id="IPR017853">
    <property type="entry name" value="GH"/>
</dbReference>
<evidence type="ECO:0000259" key="10">
    <source>
        <dbReference type="PROSITE" id="PS51910"/>
    </source>
</evidence>
<dbReference type="OrthoDB" id="73875at2759"/>
<comment type="similarity">
    <text evidence="2">Belongs to the glycosyl hydrolase 18 family. Chitinase class V subfamily.</text>
</comment>
<evidence type="ECO:0000256" key="2">
    <source>
        <dbReference type="ARBA" id="ARBA00008682"/>
    </source>
</evidence>
<dbReference type="PANTHER" id="PTHR11177:SF397">
    <property type="entry name" value="CHITINASE"/>
    <property type="match status" value="1"/>
</dbReference>
<keyword evidence="5" id="KW-0146">Chitin degradation</keyword>
<dbReference type="Pfam" id="PF00704">
    <property type="entry name" value="Glyco_hydro_18"/>
    <property type="match status" value="1"/>
</dbReference>
<evidence type="ECO:0000256" key="1">
    <source>
        <dbReference type="ARBA" id="ARBA00000822"/>
    </source>
</evidence>
<dbReference type="PROSITE" id="PS01095">
    <property type="entry name" value="GH18_1"/>
    <property type="match status" value="1"/>
</dbReference>
<dbReference type="InterPro" id="IPR029070">
    <property type="entry name" value="Chitinase_insertion_sf"/>
</dbReference>
<evidence type="ECO:0000313" key="11">
    <source>
        <dbReference type="EMBL" id="CEL11918.1"/>
    </source>
</evidence>